<gene>
    <name evidence="1" type="ORF">HYPSUDRAFT_54080</name>
</gene>
<dbReference type="EMBL" id="KN817540">
    <property type="protein sequence ID" value="KJA23905.1"/>
    <property type="molecule type" value="Genomic_DNA"/>
</dbReference>
<name>A0A0D2PWN3_HYPSF</name>
<evidence type="ECO:0000313" key="2">
    <source>
        <dbReference type="Proteomes" id="UP000054270"/>
    </source>
</evidence>
<dbReference type="Proteomes" id="UP000054270">
    <property type="component" value="Unassembled WGS sequence"/>
</dbReference>
<proteinExistence type="predicted"/>
<evidence type="ECO:0000313" key="1">
    <source>
        <dbReference type="EMBL" id="KJA23905.1"/>
    </source>
</evidence>
<dbReference type="AlphaFoldDB" id="A0A0D2PWN3"/>
<sequence length="183" mass="20602">MFSESQVTLAYSTSASQITLTNPLPALELYSLKRSVTNTVLSHSGKPYISISTVDNAASTDKLLVTIQRRTIAPDTITFHQRFDDQTLKIKDWLVELKTGDTRIREWLVRKPIGNFIWRSTIDIRLAPSLSRREFSSMLSTTWNGLLRGLIQRRGRIMPLSSLNVAQKASKTKSSPLLSSAKH</sequence>
<dbReference type="OrthoDB" id="3256331at2759"/>
<accession>A0A0D2PWN3</accession>
<protein>
    <submittedName>
        <fullName evidence="1">Uncharacterized protein</fullName>
    </submittedName>
</protein>
<keyword evidence="2" id="KW-1185">Reference proteome</keyword>
<organism evidence="1 2">
    <name type="scientific">Hypholoma sublateritium (strain FD-334 SS-4)</name>
    <dbReference type="NCBI Taxonomy" id="945553"/>
    <lineage>
        <taxon>Eukaryota</taxon>
        <taxon>Fungi</taxon>
        <taxon>Dikarya</taxon>
        <taxon>Basidiomycota</taxon>
        <taxon>Agaricomycotina</taxon>
        <taxon>Agaricomycetes</taxon>
        <taxon>Agaricomycetidae</taxon>
        <taxon>Agaricales</taxon>
        <taxon>Agaricineae</taxon>
        <taxon>Strophariaceae</taxon>
        <taxon>Hypholoma</taxon>
    </lineage>
</organism>
<reference evidence="2" key="1">
    <citation type="submission" date="2014-04" db="EMBL/GenBank/DDBJ databases">
        <title>Evolutionary Origins and Diversification of the Mycorrhizal Mutualists.</title>
        <authorList>
            <consortium name="DOE Joint Genome Institute"/>
            <consortium name="Mycorrhizal Genomics Consortium"/>
            <person name="Kohler A."/>
            <person name="Kuo A."/>
            <person name="Nagy L.G."/>
            <person name="Floudas D."/>
            <person name="Copeland A."/>
            <person name="Barry K.W."/>
            <person name="Cichocki N."/>
            <person name="Veneault-Fourrey C."/>
            <person name="LaButti K."/>
            <person name="Lindquist E.A."/>
            <person name="Lipzen A."/>
            <person name="Lundell T."/>
            <person name="Morin E."/>
            <person name="Murat C."/>
            <person name="Riley R."/>
            <person name="Ohm R."/>
            <person name="Sun H."/>
            <person name="Tunlid A."/>
            <person name="Henrissat B."/>
            <person name="Grigoriev I.V."/>
            <person name="Hibbett D.S."/>
            <person name="Martin F."/>
        </authorList>
    </citation>
    <scope>NUCLEOTIDE SEQUENCE [LARGE SCALE GENOMIC DNA]</scope>
    <source>
        <strain evidence="2">FD-334 SS-4</strain>
    </source>
</reference>